<keyword evidence="13" id="KW-1185">Reference proteome</keyword>
<evidence type="ECO:0000313" key="12">
    <source>
        <dbReference type="EMBL" id="GAA3045356.1"/>
    </source>
</evidence>
<organism evidence="12 13">
    <name type="scientific">Gordonia defluvii</name>
    <dbReference type="NCBI Taxonomy" id="283718"/>
    <lineage>
        <taxon>Bacteria</taxon>
        <taxon>Bacillati</taxon>
        <taxon>Actinomycetota</taxon>
        <taxon>Actinomycetes</taxon>
        <taxon>Mycobacteriales</taxon>
        <taxon>Gordoniaceae</taxon>
        <taxon>Gordonia</taxon>
    </lineage>
</organism>
<feature type="transmembrane region" description="Helical" evidence="11">
    <location>
        <begin position="276"/>
        <end position="295"/>
    </location>
</feature>
<evidence type="ECO:0000256" key="1">
    <source>
        <dbReference type="ARBA" id="ARBA00004477"/>
    </source>
</evidence>
<dbReference type="Proteomes" id="UP001501035">
    <property type="component" value="Unassembled WGS sequence"/>
</dbReference>
<feature type="transmembrane region" description="Helical" evidence="11">
    <location>
        <begin position="182"/>
        <end position="204"/>
    </location>
</feature>
<evidence type="ECO:0000256" key="2">
    <source>
        <dbReference type="ARBA" id="ARBA00004687"/>
    </source>
</evidence>
<protein>
    <submittedName>
        <fullName evidence="12">Glycosyltransferase family 39 protein</fullName>
    </submittedName>
</protein>
<evidence type="ECO:0000256" key="4">
    <source>
        <dbReference type="ARBA" id="ARBA00022676"/>
    </source>
</evidence>
<evidence type="ECO:0000256" key="5">
    <source>
        <dbReference type="ARBA" id="ARBA00022679"/>
    </source>
</evidence>
<evidence type="ECO:0000313" key="13">
    <source>
        <dbReference type="Proteomes" id="UP001501035"/>
    </source>
</evidence>
<comment type="pathway">
    <text evidence="2">Glycolipid biosynthesis; glycosylphosphatidylinositol-anchor biosynthesis.</text>
</comment>
<keyword evidence="6 11" id="KW-0812">Transmembrane</keyword>
<dbReference type="EMBL" id="BAAAVS010000054">
    <property type="protein sequence ID" value="GAA3045356.1"/>
    <property type="molecule type" value="Genomic_DNA"/>
</dbReference>
<gene>
    <name evidence="12" type="ORF">GCM10010528_25810</name>
</gene>
<keyword evidence="4" id="KW-0328">Glycosyltransferase</keyword>
<feature type="transmembrane region" description="Helical" evidence="11">
    <location>
        <begin position="140"/>
        <end position="161"/>
    </location>
</feature>
<sequence length="437" mass="46606">MVDAPHTHLADTIADVPTSAPDDALDLDEDEDERRARRRPAPRDLVDDWAVPILAFWAVRLVGVAVLARFADLRGTSLPAALQLWDGKWMLAIAQYGYGAVPATHTDAYGVHTPDTALAFFPGYPYLVAAIAKLPGLNTYGAAILVTVATGALAAVATARIGRWCARAMMGCDVDDARARTAGLVLLVLFAAAPMGVVLSMAYTEALFCATVAWSLVGVLEKRWLLAGLAAMAAGLIRPTGVVLIAVVVVAAFVAAAGILHRKPEGRRPERGTWRAWAAILIAPLGYLGYLGFVWRRTGSPLGWFDIQTAGWGTEFDWGRETFRFVNQTLTSSAEVAPVATALVILATLALIGINIVARTPWPIVAYGTLVTVTILASSGLMMSRARLLLPAFVLLVPIANLLARQRPAVRNAVLAGVVAVSSWFGAHMLTVYPHAM</sequence>
<feature type="transmembrane region" description="Helical" evidence="11">
    <location>
        <begin position="224"/>
        <end position="255"/>
    </location>
</feature>
<comment type="subcellular location">
    <subcellularLocation>
        <location evidence="1">Endoplasmic reticulum membrane</location>
        <topology evidence="1">Multi-pass membrane protein</topology>
    </subcellularLocation>
</comment>
<evidence type="ECO:0000256" key="11">
    <source>
        <dbReference type="SAM" id="Phobius"/>
    </source>
</evidence>
<evidence type="ECO:0000256" key="3">
    <source>
        <dbReference type="ARBA" id="ARBA00022502"/>
    </source>
</evidence>
<keyword evidence="8 11" id="KW-1133">Transmembrane helix</keyword>
<feature type="transmembrane region" description="Helical" evidence="11">
    <location>
        <begin position="336"/>
        <end position="357"/>
    </location>
</feature>
<keyword evidence="7" id="KW-0256">Endoplasmic reticulum</keyword>
<feature type="transmembrane region" description="Helical" evidence="11">
    <location>
        <begin position="388"/>
        <end position="404"/>
    </location>
</feature>
<feature type="transmembrane region" description="Helical" evidence="11">
    <location>
        <begin position="49"/>
        <end position="71"/>
    </location>
</feature>
<dbReference type="PANTHER" id="PTHR12468">
    <property type="entry name" value="GPI MANNOSYLTRANSFERASE 2"/>
    <property type="match status" value="1"/>
</dbReference>
<keyword evidence="3" id="KW-0337">GPI-anchor biosynthesis</keyword>
<evidence type="ECO:0000256" key="6">
    <source>
        <dbReference type="ARBA" id="ARBA00022692"/>
    </source>
</evidence>
<feature type="transmembrane region" description="Helical" evidence="11">
    <location>
        <begin position="364"/>
        <end position="382"/>
    </location>
</feature>
<evidence type="ECO:0000256" key="10">
    <source>
        <dbReference type="SAM" id="MobiDB-lite"/>
    </source>
</evidence>
<evidence type="ECO:0000256" key="8">
    <source>
        <dbReference type="ARBA" id="ARBA00022989"/>
    </source>
</evidence>
<keyword evidence="9 11" id="KW-0472">Membrane</keyword>
<dbReference type="InterPro" id="IPR007315">
    <property type="entry name" value="PIG-V/Gpi18"/>
</dbReference>
<name>A0ABP6LMT2_9ACTN</name>
<evidence type="ECO:0000256" key="9">
    <source>
        <dbReference type="ARBA" id="ARBA00023136"/>
    </source>
</evidence>
<accession>A0ABP6LMT2</accession>
<dbReference type="PANTHER" id="PTHR12468:SF2">
    <property type="entry name" value="GPI MANNOSYLTRANSFERASE 2"/>
    <property type="match status" value="1"/>
</dbReference>
<feature type="compositionally biased region" description="Acidic residues" evidence="10">
    <location>
        <begin position="23"/>
        <end position="32"/>
    </location>
</feature>
<feature type="transmembrane region" description="Helical" evidence="11">
    <location>
        <begin position="413"/>
        <end position="433"/>
    </location>
</feature>
<comment type="caution">
    <text evidence="12">The sequence shown here is derived from an EMBL/GenBank/DDBJ whole genome shotgun (WGS) entry which is preliminary data.</text>
</comment>
<evidence type="ECO:0000256" key="7">
    <source>
        <dbReference type="ARBA" id="ARBA00022824"/>
    </source>
</evidence>
<reference evidence="13" key="1">
    <citation type="journal article" date="2019" name="Int. J. Syst. Evol. Microbiol.">
        <title>The Global Catalogue of Microorganisms (GCM) 10K type strain sequencing project: providing services to taxonomists for standard genome sequencing and annotation.</title>
        <authorList>
            <consortium name="The Broad Institute Genomics Platform"/>
            <consortium name="The Broad Institute Genome Sequencing Center for Infectious Disease"/>
            <person name="Wu L."/>
            <person name="Ma J."/>
        </authorList>
    </citation>
    <scope>NUCLEOTIDE SEQUENCE [LARGE SCALE GENOMIC DNA]</scope>
    <source>
        <strain evidence="13">JCM 14234</strain>
    </source>
</reference>
<keyword evidence="5" id="KW-0808">Transferase</keyword>
<feature type="region of interest" description="Disordered" evidence="10">
    <location>
        <begin position="12"/>
        <end position="41"/>
    </location>
</feature>
<proteinExistence type="predicted"/>